<dbReference type="SMART" id="SM00862">
    <property type="entry name" value="Trans_reg_C"/>
    <property type="match status" value="1"/>
</dbReference>
<dbReference type="EMBL" id="OBQI01000004">
    <property type="protein sequence ID" value="SOC50069.1"/>
    <property type="molecule type" value="Genomic_DNA"/>
</dbReference>
<keyword evidence="3" id="KW-0805">Transcription regulation</keyword>
<dbReference type="SUPFAM" id="SSF46894">
    <property type="entry name" value="C-terminal effector domain of the bipartite response regulators"/>
    <property type="match status" value="1"/>
</dbReference>
<evidence type="ECO:0000256" key="1">
    <source>
        <dbReference type="ARBA" id="ARBA00022553"/>
    </source>
</evidence>
<keyword evidence="4 7" id="KW-0238">DNA-binding</keyword>
<evidence type="ECO:0000313" key="11">
    <source>
        <dbReference type="Proteomes" id="UP000219435"/>
    </source>
</evidence>
<sequence length="231" mass="25947">MGSLDDVPRAVLIIEDDPRIRRILQMTLQREGLEVAEAESGEAGLEHLGERDFDVVLLDLMLPGKDGFEVCREIRRTSNVPIIMVTARGDSHDVVAGLEAGADDYVSKPFVAKELSARIRALARRTRSPEPRVRISVGELEIAPHDGTVTRNGELVNLTRTEFRLLCELAEEPGRVLSREDLLQRVWGYDYFGDSRLVDVHVRRLRKKVEEDPGQPTVVTTVRGMGYRIPP</sequence>
<dbReference type="InterPro" id="IPR039420">
    <property type="entry name" value="WalR-like"/>
</dbReference>
<feature type="domain" description="Response regulatory" evidence="8">
    <location>
        <begin position="10"/>
        <end position="123"/>
    </location>
</feature>
<dbReference type="GO" id="GO:0005829">
    <property type="term" value="C:cytosol"/>
    <property type="evidence" value="ECO:0007669"/>
    <property type="project" value="TreeGrafter"/>
</dbReference>
<dbReference type="FunFam" id="1.10.10.10:FF:000018">
    <property type="entry name" value="DNA-binding response regulator ResD"/>
    <property type="match status" value="1"/>
</dbReference>
<name>A0A285V7M1_9ACTN</name>
<evidence type="ECO:0000256" key="3">
    <source>
        <dbReference type="ARBA" id="ARBA00023015"/>
    </source>
</evidence>
<dbReference type="InterPro" id="IPR016032">
    <property type="entry name" value="Sig_transdc_resp-reg_C-effctor"/>
</dbReference>
<evidence type="ECO:0000256" key="2">
    <source>
        <dbReference type="ARBA" id="ARBA00023012"/>
    </source>
</evidence>
<dbReference type="GO" id="GO:0006355">
    <property type="term" value="P:regulation of DNA-templated transcription"/>
    <property type="evidence" value="ECO:0007669"/>
    <property type="project" value="InterPro"/>
</dbReference>
<evidence type="ECO:0000259" key="9">
    <source>
        <dbReference type="PROSITE" id="PS51755"/>
    </source>
</evidence>
<reference evidence="11" key="1">
    <citation type="submission" date="2017-08" db="EMBL/GenBank/DDBJ databases">
        <authorList>
            <person name="Varghese N."/>
            <person name="Submissions S."/>
        </authorList>
    </citation>
    <scope>NUCLEOTIDE SEQUENCE [LARGE SCALE GENOMIC DNA]</scope>
    <source>
        <strain evidence="11">DSM 4725</strain>
    </source>
</reference>
<dbReference type="Gene3D" id="3.40.50.2300">
    <property type="match status" value="1"/>
</dbReference>
<proteinExistence type="predicted"/>
<organism evidence="10 11">
    <name type="scientific">Blastococcus aggregatus</name>
    <dbReference type="NCBI Taxonomy" id="38502"/>
    <lineage>
        <taxon>Bacteria</taxon>
        <taxon>Bacillati</taxon>
        <taxon>Actinomycetota</taxon>
        <taxon>Actinomycetes</taxon>
        <taxon>Geodermatophilales</taxon>
        <taxon>Geodermatophilaceae</taxon>
        <taxon>Blastococcus</taxon>
    </lineage>
</organism>
<dbReference type="Pfam" id="PF00486">
    <property type="entry name" value="Trans_reg_C"/>
    <property type="match status" value="1"/>
</dbReference>
<dbReference type="SMART" id="SM00448">
    <property type="entry name" value="REC"/>
    <property type="match status" value="1"/>
</dbReference>
<protein>
    <submittedName>
        <fullName evidence="10">DNA-binding response regulator, OmpR family, contains REC and winged-helix (WHTH) domain</fullName>
    </submittedName>
</protein>
<keyword evidence="11" id="KW-1185">Reference proteome</keyword>
<dbReference type="PROSITE" id="PS51755">
    <property type="entry name" value="OMPR_PHOB"/>
    <property type="match status" value="1"/>
</dbReference>
<evidence type="ECO:0000256" key="6">
    <source>
        <dbReference type="PROSITE-ProRule" id="PRU00169"/>
    </source>
</evidence>
<keyword evidence="2" id="KW-0902">Two-component regulatory system</keyword>
<evidence type="ECO:0000256" key="4">
    <source>
        <dbReference type="ARBA" id="ARBA00023125"/>
    </source>
</evidence>
<dbReference type="PANTHER" id="PTHR48111">
    <property type="entry name" value="REGULATOR OF RPOS"/>
    <property type="match status" value="1"/>
</dbReference>
<dbReference type="FunFam" id="3.40.50.2300:FF:000001">
    <property type="entry name" value="DNA-binding response regulator PhoB"/>
    <property type="match status" value="1"/>
</dbReference>
<dbReference type="GO" id="GO:0032993">
    <property type="term" value="C:protein-DNA complex"/>
    <property type="evidence" value="ECO:0007669"/>
    <property type="project" value="TreeGrafter"/>
</dbReference>
<dbReference type="Gene3D" id="1.10.10.10">
    <property type="entry name" value="Winged helix-like DNA-binding domain superfamily/Winged helix DNA-binding domain"/>
    <property type="match status" value="1"/>
</dbReference>
<dbReference type="PANTHER" id="PTHR48111:SF21">
    <property type="entry name" value="DNA-BINDING DUAL MASTER TRANSCRIPTIONAL REGULATOR RPAA"/>
    <property type="match status" value="1"/>
</dbReference>
<keyword evidence="5" id="KW-0804">Transcription</keyword>
<dbReference type="GO" id="GO:0000976">
    <property type="term" value="F:transcription cis-regulatory region binding"/>
    <property type="evidence" value="ECO:0007669"/>
    <property type="project" value="TreeGrafter"/>
</dbReference>
<dbReference type="InterPro" id="IPR001789">
    <property type="entry name" value="Sig_transdc_resp-reg_receiver"/>
</dbReference>
<evidence type="ECO:0000256" key="7">
    <source>
        <dbReference type="PROSITE-ProRule" id="PRU01091"/>
    </source>
</evidence>
<dbReference type="Proteomes" id="UP000219435">
    <property type="component" value="Unassembled WGS sequence"/>
</dbReference>
<keyword evidence="1 6" id="KW-0597">Phosphoprotein</keyword>
<dbReference type="InterPro" id="IPR036388">
    <property type="entry name" value="WH-like_DNA-bd_sf"/>
</dbReference>
<accession>A0A285V7M1</accession>
<dbReference type="OrthoDB" id="9812490at2"/>
<dbReference type="PROSITE" id="PS50110">
    <property type="entry name" value="RESPONSE_REGULATORY"/>
    <property type="match status" value="1"/>
</dbReference>
<evidence type="ECO:0000313" key="10">
    <source>
        <dbReference type="EMBL" id="SOC50069.1"/>
    </source>
</evidence>
<dbReference type="GO" id="GO:0000156">
    <property type="term" value="F:phosphorelay response regulator activity"/>
    <property type="evidence" value="ECO:0007669"/>
    <property type="project" value="TreeGrafter"/>
</dbReference>
<feature type="domain" description="OmpR/PhoB-type" evidence="9">
    <location>
        <begin position="132"/>
        <end position="231"/>
    </location>
</feature>
<dbReference type="InterPro" id="IPR001867">
    <property type="entry name" value="OmpR/PhoB-type_DNA-bd"/>
</dbReference>
<dbReference type="InterPro" id="IPR011006">
    <property type="entry name" value="CheY-like_superfamily"/>
</dbReference>
<gene>
    <name evidence="10" type="ORF">SAMN05660748_2808</name>
</gene>
<dbReference type="CDD" id="cd00383">
    <property type="entry name" value="trans_reg_C"/>
    <property type="match status" value="1"/>
</dbReference>
<feature type="DNA-binding region" description="OmpR/PhoB-type" evidence="7">
    <location>
        <begin position="132"/>
        <end position="231"/>
    </location>
</feature>
<dbReference type="CDD" id="cd17574">
    <property type="entry name" value="REC_OmpR"/>
    <property type="match status" value="1"/>
</dbReference>
<dbReference type="Gene3D" id="6.10.250.690">
    <property type="match status" value="1"/>
</dbReference>
<evidence type="ECO:0000259" key="8">
    <source>
        <dbReference type="PROSITE" id="PS50110"/>
    </source>
</evidence>
<dbReference type="SUPFAM" id="SSF52172">
    <property type="entry name" value="CheY-like"/>
    <property type="match status" value="1"/>
</dbReference>
<dbReference type="Pfam" id="PF00072">
    <property type="entry name" value="Response_reg"/>
    <property type="match status" value="1"/>
</dbReference>
<dbReference type="AlphaFoldDB" id="A0A285V7M1"/>
<dbReference type="RefSeq" id="WP_097195645.1">
    <property type="nucleotide sequence ID" value="NZ_OBQI01000004.1"/>
</dbReference>
<evidence type="ECO:0000256" key="5">
    <source>
        <dbReference type="ARBA" id="ARBA00023163"/>
    </source>
</evidence>
<feature type="modified residue" description="4-aspartylphosphate" evidence="6">
    <location>
        <position position="59"/>
    </location>
</feature>